<evidence type="ECO:0000256" key="1">
    <source>
        <dbReference type="SAM" id="MobiDB-lite"/>
    </source>
</evidence>
<sequence length="98" mass="11017">MLTLQRQTIPSNTCTATADHANTPETDNTLKHLHSHSRPCLHSRDRQYPQTLAQPQQTMLTLQRQTIPSNTCTATADHANTPETDNTLKHLHSHSRPC</sequence>
<feature type="compositionally biased region" description="Basic residues" evidence="1">
    <location>
        <begin position="89"/>
        <end position="98"/>
    </location>
</feature>
<dbReference type="AlphaFoldDB" id="A0ABD3TZB0"/>
<proteinExistence type="predicted"/>
<feature type="region of interest" description="Disordered" evidence="1">
    <location>
        <begin position="1"/>
        <end position="42"/>
    </location>
</feature>
<feature type="compositionally biased region" description="Basic residues" evidence="1">
    <location>
        <begin position="31"/>
        <end position="41"/>
    </location>
</feature>
<feature type="compositionally biased region" description="Polar residues" evidence="1">
    <location>
        <begin position="1"/>
        <end position="16"/>
    </location>
</feature>
<protein>
    <submittedName>
        <fullName evidence="2">Uncharacterized protein</fullName>
    </submittedName>
</protein>
<evidence type="ECO:0000313" key="2">
    <source>
        <dbReference type="EMBL" id="KAL3842494.1"/>
    </source>
</evidence>
<gene>
    <name evidence="2" type="ORF">ACJMK2_020499</name>
</gene>
<name>A0ABD3TZB0_SINWO</name>
<keyword evidence="3" id="KW-1185">Reference proteome</keyword>
<comment type="caution">
    <text evidence="2">The sequence shown here is derived from an EMBL/GenBank/DDBJ whole genome shotgun (WGS) entry which is preliminary data.</text>
</comment>
<reference evidence="2 3" key="1">
    <citation type="submission" date="2024-11" db="EMBL/GenBank/DDBJ databases">
        <title>Chromosome-level genome assembly of the freshwater bivalve Anodonta woodiana.</title>
        <authorList>
            <person name="Chen X."/>
        </authorList>
    </citation>
    <scope>NUCLEOTIDE SEQUENCE [LARGE SCALE GENOMIC DNA]</scope>
    <source>
        <strain evidence="2">MN2024</strain>
        <tissue evidence="2">Gills</tissue>
    </source>
</reference>
<accession>A0ABD3TZB0</accession>
<evidence type="ECO:0000313" key="3">
    <source>
        <dbReference type="Proteomes" id="UP001634394"/>
    </source>
</evidence>
<dbReference type="Proteomes" id="UP001634394">
    <property type="component" value="Unassembled WGS sequence"/>
</dbReference>
<dbReference type="EMBL" id="JBJQND010000017">
    <property type="protein sequence ID" value="KAL3842494.1"/>
    <property type="molecule type" value="Genomic_DNA"/>
</dbReference>
<feature type="region of interest" description="Disordered" evidence="1">
    <location>
        <begin position="72"/>
        <end position="98"/>
    </location>
</feature>
<organism evidence="2 3">
    <name type="scientific">Sinanodonta woodiana</name>
    <name type="common">Chinese pond mussel</name>
    <name type="synonym">Anodonta woodiana</name>
    <dbReference type="NCBI Taxonomy" id="1069815"/>
    <lineage>
        <taxon>Eukaryota</taxon>
        <taxon>Metazoa</taxon>
        <taxon>Spiralia</taxon>
        <taxon>Lophotrochozoa</taxon>
        <taxon>Mollusca</taxon>
        <taxon>Bivalvia</taxon>
        <taxon>Autobranchia</taxon>
        <taxon>Heteroconchia</taxon>
        <taxon>Palaeoheterodonta</taxon>
        <taxon>Unionida</taxon>
        <taxon>Unionoidea</taxon>
        <taxon>Unionidae</taxon>
        <taxon>Unioninae</taxon>
        <taxon>Sinanodonta</taxon>
    </lineage>
</organism>